<dbReference type="Proteomes" id="UP000007939">
    <property type="component" value="Chromosome"/>
</dbReference>
<dbReference type="GO" id="GO:0003841">
    <property type="term" value="F:1-acylglycerol-3-phosphate O-acyltransferase activity"/>
    <property type="evidence" value="ECO:0007669"/>
    <property type="project" value="TreeGrafter"/>
</dbReference>
<name>F4GM75_PARC1</name>
<accession>F4GM75</accession>
<dbReference type="AlphaFoldDB" id="F4GM75"/>
<evidence type="ECO:0000313" key="5">
    <source>
        <dbReference type="EMBL" id="AEC03051.1"/>
    </source>
</evidence>
<dbReference type="CDD" id="cd07989">
    <property type="entry name" value="LPLAT_AGPAT-like"/>
    <property type="match status" value="1"/>
</dbReference>
<dbReference type="Pfam" id="PF01553">
    <property type="entry name" value="Acyltransferase"/>
    <property type="match status" value="1"/>
</dbReference>
<evidence type="ECO:0000256" key="1">
    <source>
        <dbReference type="ARBA" id="ARBA00005189"/>
    </source>
</evidence>
<feature type="domain" description="Phospholipid/glycerol acyltransferase" evidence="4">
    <location>
        <begin position="36"/>
        <end position="146"/>
    </location>
</feature>
<dbReference type="PANTHER" id="PTHR10434">
    <property type="entry name" value="1-ACYL-SN-GLYCEROL-3-PHOSPHATE ACYLTRANSFERASE"/>
    <property type="match status" value="1"/>
</dbReference>
<dbReference type="STRING" id="760011.Spico_1853"/>
<gene>
    <name evidence="5" type="ordered locus">Spico_1853</name>
</gene>
<evidence type="ECO:0000256" key="3">
    <source>
        <dbReference type="ARBA" id="ARBA00023315"/>
    </source>
</evidence>
<evidence type="ECO:0000259" key="4">
    <source>
        <dbReference type="SMART" id="SM00563"/>
    </source>
</evidence>
<reference evidence="6" key="1">
    <citation type="submission" date="2011-04" db="EMBL/GenBank/DDBJ databases">
        <title>The complete genome of Spirochaeta coccoides DSM 17374.</title>
        <authorList>
            <person name="Lucas S."/>
            <person name="Copeland A."/>
            <person name="Lapidus A."/>
            <person name="Bruce D."/>
            <person name="Goodwin L."/>
            <person name="Pitluck S."/>
            <person name="Peters L."/>
            <person name="Kyrpides N."/>
            <person name="Mavromatis K."/>
            <person name="Pagani I."/>
            <person name="Ivanova N."/>
            <person name="Ovchinnikova G."/>
            <person name="Lu M."/>
            <person name="Detter J.C."/>
            <person name="Tapia R."/>
            <person name="Han C."/>
            <person name="Land M."/>
            <person name="Hauser L."/>
            <person name="Markowitz V."/>
            <person name="Cheng J.-F."/>
            <person name="Hugenholtz P."/>
            <person name="Woyke T."/>
            <person name="Wu D."/>
            <person name="Spring S."/>
            <person name="Schroeder M."/>
            <person name="Brambilla E."/>
            <person name="Klenk H.-P."/>
            <person name="Eisen J.A."/>
        </authorList>
    </citation>
    <scope>NUCLEOTIDE SEQUENCE [LARGE SCALE GENOMIC DNA]</scope>
    <source>
        <strain evidence="6">ATCC BAA-1237 / DSM 17374 / SPN1</strain>
    </source>
</reference>
<dbReference type="GO" id="GO:0006654">
    <property type="term" value="P:phosphatidic acid biosynthetic process"/>
    <property type="evidence" value="ECO:0007669"/>
    <property type="project" value="TreeGrafter"/>
</dbReference>
<dbReference type="EMBL" id="CP002659">
    <property type="protein sequence ID" value="AEC03051.1"/>
    <property type="molecule type" value="Genomic_DNA"/>
</dbReference>
<keyword evidence="2" id="KW-0808">Transferase</keyword>
<evidence type="ECO:0000256" key="2">
    <source>
        <dbReference type="ARBA" id="ARBA00022679"/>
    </source>
</evidence>
<organism evidence="5 6">
    <name type="scientific">Parasphaerochaeta coccoides (strain ATCC BAA-1237 / DSM 17374 / SPN1)</name>
    <name type="common">Sphaerochaeta coccoides</name>
    <dbReference type="NCBI Taxonomy" id="760011"/>
    <lineage>
        <taxon>Bacteria</taxon>
        <taxon>Pseudomonadati</taxon>
        <taxon>Spirochaetota</taxon>
        <taxon>Spirochaetia</taxon>
        <taxon>Spirochaetales</taxon>
        <taxon>Sphaerochaetaceae</taxon>
        <taxon>Parasphaerochaeta</taxon>
    </lineage>
</organism>
<sequence length="406" mass="46686">MPLLTRVLRPLFRAYFSLCFSLEWDGLDRIPRSGPYIIISNHVHIMDPFFISPYMPHNVRWMAGSYLFRMKALGSILARFLTSIPKNQGRNDMQMMRILTAAFKKGEVVGLFPEATRTWDGEPIAFDKALVKLIRIFKVPVVCINLEGGYFLHPRWAYSARKGPLTIRVVETLMPQDIEAMTLDALYQRIEKNIGFSHRAMQQKTPLPYRSTRRTEGISQILYLTPGAPADALISSQGDIIRCPQIGLEVRMDEYDRLHVVSGTCPFPDIPAWREWERHMLHEAYSKGTLPAFRPDKGARLEMFSDERLRLRYIGDFLACLEKEGIRIIVPAHSRAASLPPFERKKKEAVAIFLFSEMTSLIVNAKCTMEFSLQGKVWRLRLKKGEPVLKYSDLFTDIKNPESRSS</sequence>
<dbReference type="eggNOG" id="COG0204">
    <property type="taxonomic scope" value="Bacteria"/>
</dbReference>
<reference evidence="5 6" key="2">
    <citation type="journal article" date="2012" name="Stand. Genomic Sci.">
        <title>Complete genome sequence of the termite hindgut bacterium Spirochaeta coccoides type strain (SPN1(T)), reclassification in the genus Sphaerochaeta as Sphaerochaeta coccoides comb. nov. and emendations of the family Spirochaetaceae and the genus Sphaerochaeta.</title>
        <authorList>
            <person name="Abt B."/>
            <person name="Han C."/>
            <person name="Scheuner C."/>
            <person name="Lu M."/>
            <person name="Lapidus A."/>
            <person name="Nolan M."/>
            <person name="Lucas S."/>
            <person name="Hammon N."/>
            <person name="Deshpande S."/>
            <person name="Cheng J.F."/>
            <person name="Tapia R."/>
            <person name="Goodwin L.A."/>
            <person name="Pitluck S."/>
            <person name="Liolios K."/>
            <person name="Pagani I."/>
            <person name="Ivanova N."/>
            <person name="Mavromatis K."/>
            <person name="Mikhailova N."/>
            <person name="Huntemann M."/>
            <person name="Pati A."/>
            <person name="Chen A."/>
            <person name="Palaniappan K."/>
            <person name="Land M."/>
            <person name="Hauser L."/>
            <person name="Brambilla E.M."/>
            <person name="Rohde M."/>
            <person name="Spring S."/>
            <person name="Gronow S."/>
            <person name="Goker M."/>
            <person name="Woyke T."/>
            <person name="Bristow J."/>
            <person name="Eisen J.A."/>
            <person name="Markowitz V."/>
            <person name="Hugenholtz P."/>
            <person name="Kyrpides N.C."/>
            <person name="Klenk H.P."/>
            <person name="Detter J.C."/>
        </authorList>
    </citation>
    <scope>NUCLEOTIDE SEQUENCE [LARGE SCALE GENOMIC DNA]</scope>
    <source>
        <strain evidence="6">ATCC BAA-1237 / DSM 17374 / SPN1</strain>
    </source>
</reference>
<proteinExistence type="predicted"/>
<dbReference type="KEGG" id="scc:Spico_1853"/>
<evidence type="ECO:0000313" key="6">
    <source>
        <dbReference type="Proteomes" id="UP000007939"/>
    </source>
</evidence>
<dbReference type="eggNOG" id="COG1403">
    <property type="taxonomic scope" value="Bacteria"/>
</dbReference>
<comment type="pathway">
    <text evidence="1">Lipid metabolism.</text>
</comment>
<dbReference type="PANTHER" id="PTHR10434:SF11">
    <property type="entry name" value="1-ACYL-SN-GLYCEROL-3-PHOSPHATE ACYLTRANSFERASE"/>
    <property type="match status" value="1"/>
</dbReference>
<keyword evidence="6" id="KW-1185">Reference proteome</keyword>
<dbReference type="HOGENOM" id="CLU_055816_0_0_12"/>
<dbReference type="InterPro" id="IPR002123">
    <property type="entry name" value="Plipid/glycerol_acylTrfase"/>
</dbReference>
<keyword evidence="3 5" id="KW-0012">Acyltransferase</keyword>
<dbReference type="SUPFAM" id="SSF69593">
    <property type="entry name" value="Glycerol-3-phosphate (1)-acyltransferase"/>
    <property type="match status" value="1"/>
</dbReference>
<protein>
    <submittedName>
        <fullName evidence="5">Phospholipid/glycerol acyltransferase</fullName>
    </submittedName>
</protein>
<dbReference type="SMART" id="SM00563">
    <property type="entry name" value="PlsC"/>
    <property type="match status" value="1"/>
</dbReference>